<accession>A0A174UV69</accession>
<dbReference type="GeneID" id="75081151"/>
<organism evidence="1 2">
    <name type="scientific">Blautia obeum</name>
    <dbReference type="NCBI Taxonomy" id="40520"/>
    <lineage>
        <taxon>Bacteria</taxon>
        <taxon>Bacillati</taxon>
        <taxon>Bacillota</taxon>
        <taxon>Clostridia</taxon>
        <taxon>Lachnospirales</taxon>
        <taxon>Lachnospiraceae</taxon>
        <taxon>Blautia</taxon>
    </lineage>
</organism>
<protein>
    <submittedName>
        <fullName evidence="1">Uncharacterized protein</fullName>
    </submittedName>
</protein>
<sequence>MDTDKIIQDLNRRFAVLLPEFYQRRIIFWYDEDKEFEDKLDEVVLENAKVIELTGNNVFCRNLYEARRTNEYVQS</sequence>
<dbReference type="EMBL" id="CZBP01000024">
    <property type="protein sequence ID" value="CUQ26162.1"/>
    <property type="molecule type" value="Genomic_DNA"/>
</dbReference>
<dbReference type="Proteomes" id="UP000095762">
    <property type="component" value="Unassembled WGS sequence"/>
</dbReference>
<reference evidence="1 2" key="1">
    <citation type="submission" date="2015-09" db="EMBL/GenBank/DDBJ databases">
        <authorList>
            <consortium name="Pathogen Informatics"/>
        </authorList>
    </citation>
    <scope>NUCLEOTIDE SEQUENCE [LARGE SCALE GENOMIC DNA]</scope>
    <source>
        <strain evidence="1 2">2789STDY5834957</strain>
    </source>
</reference>
<evidence type="ECO:0000313" key="2">
    <source>
        <dbReference type="Proteomes" id="UP000095762"/>
    </source>
</evidence>
<dbReference type="RefSeq" id="WP_029676894.1">
    <property type="nucleotide sequence ID" value="NZ_CZBP01000024.1"/>
</dbReference>
<gene>
    <name evidence="1" type="ORF">ERS852569_02737</name>
</gene>
<evidence type="ECO:0000313" key="1">
    <source>
        <dbReference type="EMBL" id="CUQ26162.1"/>
    </source>
</evidence>
<dbReference type="AlphaFoldDB" id="A0A174UV69"/>
<proteinExistence type="predicted"/>
<name>A0A174UV69_9FIRM</name>